<dbReference type="SUPFAM" id="SSF52540">
    <property type="entry name" value="P-loop containing nucleoside triphosphate hydrolases"/>
    <property type="match status" value="1"/>
</dbReference>
<evidence type="ECO:0000313" key="4">
    <source>
        <dbReference type="Proteomes" id="UP001183643"/>
    </source>
</evidence>
<dbReference type="Gene3D" id="3.40.50.300">
    <property type="entry name" value="P-loop containing nucleotide triphosphate hydrolases"/>
    <property type="match status" value="1"/>
</dbReference>
<dbReference type="AlphaFoldDB" id="A0AAE4C7G5"/>
<dbReference type="RefSeq" id="WP_310364330.1">
    <property type="nucleotide sequence ID" value="NZ_JAVDYB010000001.1"/>
</dbReference>
<protein>
    <recommendedName>
        <fullName evidence="2">Orc1-like AAA ATPase domain-containing protein</fullName>
    </recommendedName>
</protein>
<evidence type="ECO:0000256" key="1">
    <source>
        <dbReference type="SAM" id="MobiDB-lite"/>
    </source>
</evidence>
<evidence type="ECO:0000259" key="2">
    <source>
        <dbReference type="Pfam" id="PF13191"/>
    </source>
</evidence>
<feature type="domain" description="Orc1-like AAA ATPase" evidence="2">
    <location>
        <begin position="34"/>
        <end position="88"/>
    </location>
</feature>
<feature type="compositionally biased region" description="Low complexity" evidence="1">
    <location>
        <begin position="629"/>
        <end position="658"/>
    </location>
</feature>
<dbReference type="Proteomes" id="UP001183643">
    <property type="component" value="Unassembled WGS sequence"/>
</dbReference>
<dbReference type="Pfam" id="PF13191">
    <property type="entry name" value="AAA_16"/>
    <property type="match status" value="1"/>
</dbReference>
<organism evidence="3 4">
    <name type="scientific">Catenuloplanes atrovinosus</name>
    <dbReference type="NCBI Taxonomy" id="137266"/>
    <lineage>
        <taxon>Bacteria</taxon>
        <taxon>Bacillati</taxon>
        <taxon>Actinomycetota</taxon>
        <taxon>Actinomycetes</taxon>
        <taxon>Micromonosporales</taxon>
        <taxon>Micromonosporaceae</taxon>
        <taxon>Catenuloplanes</taxon>
    </lineage>
</organism>
<dbReference type="EMBL" id="JAVDYB010000001">
    <property type="protein sequence ID" value="MDR7274511.1"/>
    <property type="molecule type" value="Genomic_DNA"/>
</dbReference>
<sequence>MDTGGHLVIPRPRPATVRPGSLGERLRAARDRVFVGRERELAAFRSLLRDGGTLCLHGPGGIGKSTLLRRLADEARDAGRAVAEVDGRTLDPTPAAFAAEVSRAGGPAPVLLVDAFEHCQGLEGWLREAFLPRLPERSVVVIAGREPFSATSRELGDLSAEEAARLLEVRGVPAESRAAVLSFTGGHPLALSLAATLPPDALPSAGPPWCPGPEVLASLLGTLIGEVPSGAYRRALEICAHAPHTTEALLAAVLGGVDAGALLAWLRSLPFAETGRHGVALHEMVREAIDADLRWRDPTGYERMHHAIGDHLLTLVRDAATPAETLTATRALVHLQRYGPAAAWQAMLPQHGGGYEDGLRPGDHAAIVEMTRAAEGEESAAIVTHWLRVQPESFRVYRHSADDAPAGFLLWLRLPAGSPDAVAADPVATAAWAHAERTRPLGAGEHVGITRFMIDGAAYDALTSAMHVLQQRVYAMWIRSDRLAWTYVPAVSAAKWEPLLALVGHHPVDATATIGGRHYTLFGCDWRVTASHVWFGLTAPAATSTSSPTQSATALSRPDFDAAVRDALRDFHRPASLASSPLLRTRMIAASPRPASPVDARSGAGPVPGAGRHPARRATPPPSPDANSAHRPVPARAADPAPGHRAAPARSADPATAPEPGHRAGPAEVSGSGADTDDGWGLGHRADPAHGPGAARRDLAREPEAGLRATPGFEAESASASASAEESVEALRELLIDAVDGLREDPQDARLHRVVATTFFHRLPTQVAAAERLGLSFSTYRRHLHRGIERVCERLWQRESATE</sequence>
<comment type="caution">
    <text evidence="3">The sequence shown here is derived from an EMBL/GenBank/DDBJ whole genome shotgun (WGS) entry which is preliminary data.</text>
</comment>
<feature type="region of interest" description="Disordered" evidence="1">
    <location>
        <begin position="591"/>
        <end position="697"/>
    </location>
</feature>
<reference evidence="3" key="1">
    <citation type="submission" date="2023-07" db="EMBL/GenBank/DDBJ databases">
        <title>Sequencing the genomes of 1000 actinobacteria strains.</title>
        <authorList>
            <person name="Klenk H.-P."/>
        </authorList>
    </citation>
    <scope>NUCLEOTIDE SEQUENCE</scope>
    <source>
        <strain evidence="3">DSM 44707</strain>
    </source>
</reference>
<dbReference type="CDD" id="cd00009">
    <property type="entry name" value="AAA"/>
    <property type="match status" value="1"/>
</dbReference>
<gene>
    <name evidence="3" type="ORF">J2S41_001289</name>
</gene>
<dbReference type="InterPro" id="IPR027417">
    <property type="entry name" value="P-loop_NTPase"/>
</dbReference>
<dbReference type="InterPro" id="IPR041664">
    <property type="entry name" value="AAA_16"/>
</dbReference>
<keyword evidence="4" id="KW-1185">Reference proteome</keyword>
<evidence type="ECO:0000313" key="3">
    <source>
        <dbReference type="EMBL" id="MDR7274511.1"/>
    </source>
</evidence>
<proteinExistence type="predicted"/>
<accession>A0AAE4C7G5</accession>
<name>A0AAE4C7G5_9ACTN</name>